<dbReference type="GO" id="GO:0009245">
    <property type="term" value="P:lipid A biosynthetic process"/>
    <property type="evidence" value="ECO:0007669"/>
    <property type="project" value="UniProtKB-UniRule"/>
</dbReference>
<dbReference type="InterPro" id="IPR020573">
    <property type="entry name" value="UDP_GlcNAc_AcTrfase_non-rep"/>
</dbReference>
<comment type="subunit">
    <text evidence="7">Homotrimer.</text>
</comment>
<dbReference type="InterPro" id="IPR018357">
    <property type="entry name" value="Hexapep_transf_CS"/>
</dbReference>
<keyword evidence="4 7" id="KW-0677">Repeat</keyword>
<proteinExistence type="inferred from homology"/>
<evidence type="ECO:0000313" key="12">
    <source>
        <dbReference type="Proteomes" id="UP000643672"/>
    </source>
</evidence>
<comment type="similarity">
    <text evidence="7">Belongs to the transferase hexapeptide repeat family. LpxD subfamily.</text>
</comment>
<dbReference type="CDD" id="cd03352">
    <property type="entry name" value="LbH_LpxD"/>
    <property type="match status" value="1"/>
</dbReference>
<dbReference type="NCBIfam" id="NF002060">
    <property type="entry name" value="PRK00892.1"/>
    <property type="match status" value="1"/>
</dbReference>
<reference evidence="10" key="2">
    <citation type="journal article" date="2017" name="Stand. Genomic Sci.">
        <title>Genome sequence of the sulfur-oxidizing Bathymodiolus thermophilus gill endosymbiont.</title>
        <authorList>
            <person name="Ponnudurai R."/>
            <person name="Sayavedra L."/>
            <person name="Kleiner M."/>
            <person name="Heiden S.E."/>
            <person name="Thurmer A."/>
            <person name="Felbeck H."/>
            <person name="Schluter R."/>
            <person name="Sievert S.M."/>
            <person name="Daniel R."/>
            <person name="Schweder T."/>
            <person name="Markert S."/>
        </authorList>
    </citation>
    <scope>NUCLEOTIDE SEQUENCE</scope>
    <source>
        <strain evidence="10">BAT/CrabSpa'14</strain>
    </source>
</reference>
<dbReference type="UniPathway" id="UPA00973"/>
<keyword evidence="5 7" id="KW-0443">Lipid metabolism</keyword>
<dbReference type="Gene3D" id="2.160.10.10">
    <property type="entry name" value="Hexapeptide repeat proteins"/>
    <property type="match status" value="1"/>
</dbReference>
<keyword evidence="12" id="KW-1185">Reference proteome</keyword>
<dbReference type="AlphaFoldDB" id="A0A1J5TX26"/>
<sequence length="331" mass="35377">MYILKDIATFIDAELIGDASIKINSLATSFNAQKDQLTYVASNKYKSDLPTLTAGAVIITKDLLKDCPTNALVVDDVYLAFAQITHYFKQPPTYFDGVHTSAQINSKNIAKNCTIGAHVRIGKDCTIGANTVIEQGVTIGNNVIIQPNVTVLQNCTIGNNVSLSAGVVIGSEGFGNALDSQGHWHTIAHLGNVVIGNDVAIGANTVIDRGTLEDTQIHNGVRLDNLVHIAHNVSLGENTAIAAGVTIGGSVTLGRRCQIGGGAVIASHIHLADDVVITGASTVDKHLDKGRYTGFTSISPHSDWKRTQIWLLKLDKITQYLNIQLKHLKGR</sequence>
<keyword evidence="2 7" id="KW-0441">Lipid A biosynthesis</keyword>
<comment type="caution">
    <text evidence="10">The sequence shown here is derived from an EMBL/GenBank/DDBJ whole genome shotgun (WGS) entry which is preliminary data.</text>
</comment>
<feature type="domain" description="UDP-3-O-[3-hydroxymyristoyl] glucosamine N-acyltransferase non-repeat region" evidence="8">
    <location>
        <begin position="21"/>
        <end position="86"/>
    </location>
</feature>
<evidence type="ECO:0000256" key="1">
    <source>
        <dbReference type="ARBA" id="ARBA00022516"/>
    </source>
</evidence>
<dbReference type="InterPro" id="IPR011004">
    <property type="entry name" value="Trimer_LpxA-like_sf"/>
</dbReference>
<dbReference type="Pfam" id="PF04613">
    <property type="entry name" value="LpxD"/>
    <property type="match status" value="1"/>
</dbReference>
<dbReference type="Gene3D" id="3.40.1390.10">
    <property type="entry name" value="MurE/MurF, N-terminal domain"/>
    <property type="match status" value="1"/>
</dbReference>
<keyword evidence="1 7" id="KW-0444">Lipid biosynthesis</keyword>
<evidence type="ECO:0000256" key="7">
    <source>
        <dbReference type="HAMAP-Rule" id="MF_00523"/>
    </source>
</evidence>
<evidence type="ECO:0000313" key="11">
    <source>
        <dbReference type="Proteomes" id="UP000182798"/>
    </source>
</evidence>
<evidence type="ECO:0000256" key="3">
    <source>
        <dbReference type="ARBA" id="ARBA00022679"/>
    </source>
</evidence>
<reference evidence="9 12" key="3">
    <citation type="submission" date="2020-05" db="EMBL/GenBank/DDBJ databases">
        <authorList>
            <person name="Petersen J."/>
            <person name="Sayavedra L."/>
        </authorList>
    </citation>
    <scope>NUCLEOTIDE SEQUENCE [LARGE SCALE GENOMIC DNA]</scope>
    <source>
        <strain evidence="9">B thermophilus SOXS</strain>
    </source>
</reference>
<accession>A0A1J5TX26</accession>
<evidence type="ECO:0000256" key="2">
    <source>
        <dbReference type="ARBA" id="ARBA00022556"/>
    </source>
</evidence>
<dbReference type="PROSITE" id="PS00101">
    <property type="entry name" value="HEXAPEP_TRANSFERASES"/>
    <property type="match status" value="1"/>
</dbReference>
<comment type="catalytic activity">
    <reaction evidence="7">
        <text>a UDP-3-O-[(3R)-3-hydroxyacyl]-alpha-D-glucosamine + a (3R)-hydroxyacyl-[ACP] = a UDP-2-N,3-O-bis[(3R)-3-hydroxyacyl]-alpha-D-glucosamine + holo-[ACP] + H(+)</text>
        <dbReference type="Rhea" id="RHEA:53836"/>
        <dbReference type="Rhea" id="RHEA-COMP:9685"/>
        <dbReference type="Rhea" id="RHEA-COMP:9945"/>
        <dbReference type="ChEBI" id="CHEBI:15378"/>
        <dbReference type="ChEBI" id="CHEBI:64479"/>
        <dbReference type="ChEBI" id="CHEBI:78827"/>
        <dbReference type="ChEBI" id="CHEBI:137740"/>
        <dbReference type="ChEBI" id="CHEBI:137748"/>
        <dbReference type="EC" id="2.3.1.191"/>
    </reaction>
</comment>
<evidence type="ECO:0000256" key="4">
    <source>
        <dbReference type="ARBA" id="ARBA00022737"/>
    </source>
</evidence>
<dbReference type="EC" id="2.3.1.191" evidence="7"/>
<evidence type="ECO:0000259" key="8">
    <source>
        <dbReference type="Pfam" id="PF04613"/>
    </source>
</evidence>
<evidence type="ECO:0000256" key="6">
    <source>
        <dbReference type="ARBA" id="ARBA00023315"/>
    </source>
</evidence>
<evidence type="ECO:0000313" key="10">
    <source>
        <dbReference type="EMBL" id="OIR25360.1"/>
    </source>
</evidence>
<name>A0A1J5TX26_9GAMM</name>
<dbReference type="NCBIfam" id="TIGR01853">
    <property type="entry name" value="lipid_A_lpxD"/>
    <property type="match status" value="1"/>
</dbReference>
<dbReference type="SUPFAM" id="SSF51161">
    <property type="entry name" value="Trimeric LpxA-like enzymes"/>
    <property type="match status" value="1"/>
</dbReference>
<dbReference type="GO" id="GO:0103118">
    <property type="term" value="F:UDP-3-O-[(3R)-3-hydroxyacyl]-glucosamine N-acyltransferase activity"/>
    <property type="evidence" value="ECO:0007669"/>
    <property type="project" value="UniProtKB-EC"/>
</dbReference>
<dbReference type="PANTHER" id="PTHR43378">
    <property type="entry name" value="UDP-3-O-ACYLGLUCOSAMINE N-ACYLTRANSFERASE"/>
    <property type="match status" value="1"/>
</dbReference>
<feature type="active site" description="Proton acceptor" evidence="7">
    <location>
        <position position="231"/>
    </location>
</feature>
<protein>
    <recommendedName>
        <fullName evidence="7">UDP-3-O-acylglucosamine N-acyltransferase</fullName>
        <ecNumber evidence="7">2.3.1.191</ecNumber>
    </recommendedName>
</protein>
<dbReference type="GO" id="GO:0016410">
    <property type="term" value="F:N-acyltransferase activity"/>
    <property type="evidence" value="ECO:0007669"/>
    <property type="project" value="InterPro"/>
</dbReference>
<dbReference type="OrthoDB" id="9784739at2"/>
<organism evidence="10 11">
    <name type="scientific">Bathymodiolus thermophilus thioautotrophic gill symbiont</name>
    <dbReference type="NCBI Taxonomy" id="2360"/>
    <lineage>
        <taxon>Bacteria</taxon>
        <taxon>Pseudomonadati</taxon>
        <taxon>Pseudomonadota</taxon>
        <taxon>Gammaproteobacteria</taxon>
        <taxon>sulfur-oxidizing symbionts</taxon>
    </lineage>
</organism>
<dbReference type="PANTHER" id="PTHR43378:SF2">
    <property type="entry name" value="UDP-3-O-ACYLGLUCOSAMINE N-ACYLTRANSFERASE 1, MITOCHONDRIAL-RELATED"/>
    <property type="match status" value="1"/>
</dbReference>
<reference evidence="11" key="1">
    <citation type="submission" date="2016-09" db="EMBL/GenBank/DDBJ databases">
        <title>Genome Sequence of Bathymodiolus thermophilus sulfur-oxidizing gill endosymbiont.</title>
        <authorList>
            <person name="Ponnudurai R."/>
            <person name="Kleiner M."/>
            <person name="Sayavedra L."/>
            <person name="Thuermer A."/>
            <person name="Felbeck H."/>
            <person name="Schlueter R."/>
            <person name="Schweder T."/>
            <person name="Markert S."/>
        </authorList>
    </citation>
    <scope>NUCLEOTIDE SEQUENCE [LARGE SCALE GENOMIC DNA]</scope>
    <source>
        <strain evidence="11">BAT/CrabSpa'14</strain>
    </source>
</reference>
<dbReference type="EMBL" id="CAESAQ020000076">
    <property type="protein sequence ID" value="CAB5502699.1"/>
    <property type="molecule type" value="Genomic_DNA"/>
</dbReference>
<dbReference type="EMBL" id="MIQH01000343">
    <property type="protein sequence ID" value="OIR25360.1"/>
    <property type="molecule type" value="Genomic_DNA"/>
</dbReference>
<evidence type="ECO:0000313" key="9">
    <source>
        <dbReference type="EMBL" id="CAB5502699.1"/>
    </source>
</evidence>
<dbReference type="Proteomes" id="UP000182798">
    <property type="component" value="Unassembled WGS sequence"/>
</dbReference>
<gene>
    <name evidence="7" type="primary">lpxD</name>
    <name evidence="10" type="ORF">BGC33_13295</name>
    <name evidence="9" type="ORF">THERMOS_1653</name>
</gene>
<comment type="pathway">
    <text evidence="7">Bacterial outer membrane biogenesis; LPS lipid A biosynthesis.</text>
</comment>
<comment type="function">
    <text evidence="7">Catalyzes the N-acylation of UDP-3-O-acylglucosamine using 3-hydroxyacyl-ACP as the acyl donor. Is involved in the biosynthesis of lipid A, a phosphorylated glycolipid that anchors the lipopolysaccharide to the outer membrane of the cell.</text>
</comment>
<dbReference type="Pfam" id="PF00132">
    <property type="entry name" value="Hexapep"/>
    <property type="match status" value="2"/>
</dbReference>
<dbReference type="InterPro" id="IPR001451">
    <property type="entry name" value="Hexapep"/>
</dbReference>
<keyword evidence="6 7" id="KW-0012">Acyltransferase</keyword>
<dbReference type="InterPro" id="IPR007691">
    <property type="entry name" value="LpxD"/>
</dbReference>
<evidence type="ECO:0000256" key="5">
    <source>
        <dbReference type="ARBA" id="ARBA00023098"/>
    </source>
</evidence>
<keyword evidence="3 7" id="KW-0808">Transferase</keyword>
<dbReference type="Proteomes" id="UP000643672">
    <property type="component" value="Unassembled WGS sequence"/>
</dbReference>
<dbReference type="HAMAP" id="MF_00523">
    <property type="entry name" value="LpxD"/>
    <property type="match status" value="1"/>
</dbReference>
<dbReference type="RefSeq" id="WP_071563590.1">
    <property type="nucleotide sequence ID" value="NZ_CAESAQ020000076.1"/>
</dbReference>
<dbReference type="GO" id="GO:0016020">
    <property type="term" value="C:membrane"/>
    <property type="evidence" value="ECO:0007669"/>
    <property type="project" value="GOC"/>
</dbReference>